<dbReference type="Pfam" id="PF07949">
    <property type="entry name" value="YbbR"/>
    <property type="match status" value="1"/>
</dbReference>
<comment type="caution">
    <text evidence="2">The sequence shown here is derived from an EMBL/GenBank/DDBJ whole genome shotgun (WGS) entry which is preliminary data.</text>
</comment>
<accession>A0A7W8GHK0</accession>
<dbReference type="InterPro" id="IPR012505">
    <property type="entry name" value="YbbR"/>
</dbReference>
<dbReference type="Gene3D" id="2.170.120.30">
    <property type="match status" value="1"/>
</dbReference>
<sequence>MTRTGLRRLTDPRYLGRRLGHNLPAKLLALAVSLTLWFVSTTDRRANVEQGFDVPVTVSDTTGERGTGTRAVRDLTPSTIRVFLSGRPERLRELRGDAIEAVVDVTGVPEGSFTRPVTVQAPTGTTLERQTPERVQGFVDTLVTRTLPVTLSVAAPPETSVPRYSVSPAEATVSGPGRVAATVRRVVNSPVSLAPGEEREAPLVALDAAGQPVEGVTTAPATVTVRRLDTGELPIKAVRVVLNDPPPGLRVTALSVQPASVRLVAAPELLALLREVPGTVPYREGTYTAPVTLRVPAGAQALEEVSVRLTVEAAPRSPASPPAPAAEADRTP</sequence>
<dbReference type="AlphaFoldDB" id="A0A7W8GHK0"/>
<organism evidence="2 3">
    <name type="scientific">Deinococcus budaensis</name>
    <dbReference type="NCBI Taxonomy" id="1665626"/>
    <lineage>
        <taxon>Bacteria</taxon>
        <taxon>Thermotogati</taxon>
        <taxon>Deinococcota</taxon>
        <taxon>Deinococci</taxon>
        <taxon>Deinococcales</taxon>
        <taxon>Deinococcaceae</taxon>
        <taxon>Deinococcus</taxon>
    </lineage>
</organism>
<gene>
    <name evidence="2" type="ORF">HNQ09_003201</name>
</gene>
<dbReference type="EMBL" id="JACHFN010000015">
    <property type="protein sequence ID" value="MBB5235740.1"/>
    <property type="molecule type" value="Genomic_DNA"/>
</dbReference>
<dbReference type="RefSeq" id="WP_184031266.1">
    <property type="nucleotide sequence ID" value="NZ_JACHFN010000015.1"/>
</dbReference>
<reference evidence="2 3" key="1">
    <citation type="submission" date="2020-08" db="EMBL/GenBank/DDBJ databases">
        <title>Genomic Encyclopedia of Type Strains, Phase IV (KMG-IV): sequencing the most valuable type-strain genomes for metagenomic binning, comparative biology and taxonomic classification.</title>
        <authorList>
            <person name="Goeker M."/>
        </authorList>
    </citation>
    <scope>NUCLEOTIDE SEQUENCE [LARGE SCALE GENOMIC DNA]</scope>
    <source>
        <strain evidence="2 3">DSM 101791</strain>
    </source>
</reference>
<dbReference type="PANTHER" id="PTHR37804">
    <property type="entry name" value="CDAA REGULATORY PROTEIN CDAR"/>
    <property type="match status" value="1"/>
</dbReference>
<keyword evidence="3" id="KW-1185">Reference proteome</keyword>
<evidence type="ECO:0000256" key="1">
    <source>
        <dbReference type="SAM" id="MobiDB-lite"/>
    </source>
</evidence>
<name>A0A7W8GHK0_9DEIO</name>
<dbReference type="Proteomes" id="UP000525389">
    <property type="component" value="Unassembled WGS sequence"/>
</dbReference>
<feature type="region of interest" description="Disordered" evidence="1">
    <location>
        <begin position="312"/>
        <end position="332"/>
    </location>
</feature>
<evidence type="ECO:0000313" key="2">
    <source>
        <dbReference type="EMBL" id="MBB5235740.1"/>
    </source>
</evidence>
<proteinExistence type="predicted"/>
<evidence type="ECO:0000313" key="3">
    <source>
        <dbReference type="Proteomes" id="UP000525389"/>
    </source>
</evidence>
<protein>
    <submittedName>
        <fullName evidence="2">YbbR domain-containing protein</fullName>
    </submittedName>
</protein>
<dbReference type="InterPro" id="IPR053154">
    <property type="entry name" value="c-di-AMP_regulator"/>
</dbReference>
<dbReference type="PANTHER" id="PTHR37804:SF1">
    <property type="entry name" value="CDAA REGULATORY PROTEIN CDAR"/>
    <property type="match status" value="1"/>
</dbReference>